<protein>
    <submittedName>
        <fullName evidence="1">Uncharacterized protein</fullName>
    </submittedName>
</protein>
<gene>
    <name evidence="1" type="ORF">EJ06DRAFT_270914</name>
</gene>
<name>A0A6G1HI32_9PEZI</name>
<sequence>MFLNFIGLPASSTGLPASSTGLPASSIFATSVFAVPSLPFRVTRHRVCRHGHGISLVRTIWAKTDLPQAFYVPRLSNLLHHLALGGLAAGWGISSLLCSDHLAFGSPLHISERKPMPDGVDRPVVSTS</sequence>
<organism evidence="1 2">
    <name type="scientific">Trichodelitschia bisporula</name>
    <dbReference type="NCBI Taxonomy" id="703511"/>
    <lineage>
        <taxon>Eukaryota</taxon>
        <taxon>Fungi</taxon>
        <taxon>Dikarya</taxon>
        <taxon>Ascomycota</taxon>
        <taxon>Pezizomycotina</taxon>
        <taxon>Dothideomycetes</taxon>
        <taxon>Dothideomycetes incertae sedis</taxon>
        <taxon>Phaeotrichales</taxon>
        <taxon>Phaeotrichaceae</taxon>
        <taxon>Trichodelitschia</taxon>
    </lineage>
</organism>
<dbReference type="AlphaFoldDB" id="A0A6G1HI32"/>
<reference evidence="1" key="1">
    <citation type="journal article" date="2020" name="Stud. Mycol.">
        <title>101 Dothideomycetes genomes: a test case for predicting lifestyles and emergence of pathogens.</title>
        <authorList>
            <person name="Haridas S."/>
            <person name="Albert R."/>
            <person name="Binder M."/>
            <person name="Bloem J."/>
            <person name="Labutti K."/>
            <person name="Salamov A."/>
            <person name="Andreopoulos B."/>
            <person name="Baker S."/>
            <person name="Barry K."/>
            <person name="Bills G."/>
            <person name="Bluhm B."/>
            <person name="Cannon C."/>
            <person name="Castanera R."/>
            <person name="Culley D."/>
            <person name="Daum C."/>
            <person name="Ezra D."/>
            <person name="Gonzalez J."/>
            <person name="Henrissat B."/>
            <person name="Kuo A."/>
            <person name="Liang C."/>
            <person name="Lipzen A."/>
            <person name="Lutzoni F."/>
            <person name="Magnuson J."/>
            <person name="Mondo S."/>
            <person name="Nolan M."/>
            <person name="Ohm R."/>
            <person name="Pangilinan J."/>
            <person name="Park H.-J."/>
            <person name="Ramirez L."/>
            <person name="Alfaro M."/>
            <person name="Sun H."/>
            <person name="Tritt A."/>
            <person name="Yoshinaga Y."/>
            <person name="Zwiers L.-H."/>
            <person name="Turgeon B."/>
            <person name="Goodwin S."/>
            <person name="Spatafora J."/>
            <person name="Crous P."/>
            <person name="Grigoriev I."/>
        </authorList>
    </citation>
    <scope>NUCLEOTIDE SEQUENCE</scope>
    <source>
        <strain evidence="1">CBS 262.69</strain>
    </source>
</reference>
<dbReference type="Proteomes" id="UP000799640">
    <property type="component" value="Unassembled WGS sequence"/>
</dbReference>
<accession>A0A6G1HI32</accession>
<dbReference type="EMBL" id="ML996715">
    <property type="protein sequence ID" value="KAF2395519.1"/>
    <property type="molecule type" value="Genomic_DNA"/>
</dbReference>
<evidence type="ECO:0000313" key="1">
    <source>
        <dbReference type="EMBL" id="KAF2395519.1"/>
    </source>
</evidence>
<proteinExistence type="predicted"/>
<keyword evidence="2" id="KW-1185">Reference proteome</keyword>
<evidence type="ECO:0000313" key="2">
    <source>
        <dbReference type="Proteomes" id="UP000799640"/>
    </source>
</evidence>